<dbReference type="InterPro" id="IPR055768">
    <property type="entry name" value="DUF7344"/>
</dbReference>
<gene>
    <name evidence="3" type="ORF">SAMN05216285_0584</name>
</gene>
<evidence type="ECO:0000259" key="2">
    <source>
        <dbReference type="Pfam" id="PF24035"/>
    </source>
</evidence>
<feature type="domain" description="DUF7344" evidence="2">
    <location>
        <begin position="42"/>
        <end position="85"/>
    </location>
</feature>
<keyword evidence="4" id="KW-1185">Reference proteome</keyword>
<organism evidence="3 4">
    <name type="scientific">Natrinema salifodinae</name>
    <dbReference type="NCBI Taxonomy" id="1202768"/>
    <lineage>
        <taxon>Archaea</taxon>
        <taxon>Methanobacteriati</taxon>
        <taxon>Methanobacteriota</taxon>
        <taxon>Stenosarchaea group</taxon>
        <taxon>Halobacteria</taxon>
        <taxon>Halobacteriales</taxon>
        <taxon>Natrialbaceae</taxon>
        <taxon>Natrinema</taxon>
    </lineage>
</organism>
<evidence type="ECO:0000256" key="1">
    <source>
        <dbReference type="SAM" id="MobiDB-lite"/>
    </source>
</evidence>
<dbReference type="OrthoDB" id="247722at2157"/>
<evidence type="ECO:0000313" key="4">
    <source>
        <dbReference type="Proteomes" id="UP000183275"/>
    </source>
</evidence>
<dbReference type="AlphaFoldDB" id="A0A1I0M905"/>
<dbReference type="Proteomes" id="UP000183275">
    <property type="component" value="Unassembled WGS sequence"/>
</dbReference>
<dbReference type="RefSeq" id="WP_049989853.1">
    <property type="nucleotide sequence ID" value="NZ_FOIS01000001.1"/>
</dbReference>
<dbReference type="STRING" id="1202768.SAMN05216285_0584"/>
<accession>A0A1I0M905</accession>
<feature type="region of interest" description="Disordered" evidence="1">
    <location>
        <begin position="125"/>
        <end position="144"/>
    </location>
</feature>
<dbReference type="Gene3D" id="1.10.10.10">
    <property type="entry name" value="Winged helix-like DNA-binding domain superfamily/Winged helix DNA-binding domain"/>
    <property type="match status" value="1"/>
</dbReference>
<sequence length="144" mass="16201">MQSRQPGGPGEVVERWDRVFAALSAEPRRQIVTELMDVAPGEAVSLPEAGTNPALETEPERLQTQLHHHHLPVLADAGLVQWERDPFRAYRGRDFEEVTIVLESLYANVDAMPDRLVRGCRRLEREREQERDDDGGSSGYGVKG</sequence>
<reference evidence="4" key="1">
    <citation type="submission" date="2016-10" db="EMBL/GenBank/DDBJ databases">
        <authorList>
            <person name="Varghese N."/>
        </authorList>
    </citation>
    <scope>NUCLEOTIDE SEQUENCE [LARGE SCALE GENOMIC DNA]</scope>
    <source>
        <strain evidence="4">CGMCC 1.12284</strain>
    </source>
</reference>
<proteinExistence type="predicted"/>
<protein>
    <recommendedName>
        <fullName evidence="2">DUF7344 domain-containing protein</fullName>
    </recommendedName>
</protein>
<evidence type="ECO:0000313" key="3">
    <source>
        <dbReference type="EMBL" id="SEV84240.1"/>
    </source>
</evidence>
<name>A0A1I0M905_9EURY</name>
<dbReference type="EMBL" id="FOIS01000001">
    <property type="protein sequence ID" value="SEV84240.1"/>
    <property type="molecule type" value="Genomic_DNA"/>
</dbReference>
<dbReference type="Pfam" id="PF24035">
    <property type="entry name" value="DUF7344"/>
    <property type="match status" value="1"/>
</dbReference>
<dbReference type="InterPro" id="IPR036388">
    <property type="entry name" value="WH-like_DNA-bd_sf"/>
</dbReference>
<dbReference type="eggNOG" id="arCOG03828">
    <property type="taxonomic scope" value="Archaea"/>
</dbReference>